<name>A0A5J5ETL9_9PEZI</name>
<accession>A0A5J5ETL9</accession>
<dbReference type="AlphaFoldDB" id="A0A5J5ETL9"/>
<keyword evidence="2" id="KW-1185">Reference proteome</keyword>
<reference evidence="1 2" key="1">
    <citation type="submission" date="2019-09" db="EMBL/GenBank/DDBJ databases">
        <title>Draft genome of the ectomycorrhizal ascomycete Sphaerosporella brunnea.</title>
        <authorList>
            <consortium name="DOE Joint Genome Institute"/>
            <person name="Benucci G.M."/>
            <person name="Marozzi G."/>
            <person name="Antonielli L."/>
            <person name="Sanchez S."/>
            <person name="Marco P."/>
            <person name="Wang X."/>
            <person name="Falini L.B."/>
            <person name="Barry K."/>
            <person name="Haridas S."/>
            <person name="Lipzen A."/>
            <person name="Labutti K."/>
            <person name="Grigoriev I.V."/>
            <person name="Murat C."/>
            <person name="Martin F."/>
            <person name="Albertini E."/>
            <person name="Donnini D."/>
            <person name="Bonito G."/>
        </authorList>
    </citation>
    <scope>NUCLEOTIDE SEQUENCE [LARGE SCALE GENOMIC DNA]</scope>
    <source>
        <strain evidence="1 2">Sb_GMNB300</strain>
    </source>
</reference>
<dbReference type="InParanoid" id="A0A5J5ETL9"/>
<evidence type="ECO:0000313" key="1">
    <source>
        <dbReference type="EMBL" id="KAA8902712.1"/>
    </source>
</evidence>
<comment type="caution">
    <text evidence="1">The sequence shown here is derived from an EMBL/GenBank/DDBJ whole genome shotgun (WGS) entry which is preliminary data.</text>
</comment>
<dbReference type="Proteomes" id="UP000326924">
    <property type="component" value="Unassembled WGS sequence"/>
</dbReference>
<proteinExistence type="predicted"/>
<dbReference type="EMBL" id="VXIS01000127">
    <property type="protein sequence ID" value="KAA8902712.1"/>
    <property type="molecule type" value="Genomic_DNA"/>
</dbReference>
<feature type="non-terminal residue" evidence="1">
    <location>
        <position position="166"/>
    </location>
</feature>
<gene>
    <name evidence="1" type="ORF">FN846DRAFT_954998</name>
</gene>
<sequence>MAHLLNARFDTRTKTQAWMTLLAYLQEQTGPASDVKICTQPVSYTEGNQKQAYLAAAKDTPEFSDYHNCYTIPKAVKEYRAGQGTVFLFIVNPDPAVEPKGQEDQPVEKDSNWHSPVVCIKNHVVGIYDPNYVAKATTQLHSLKNMKLVTQFLYTMTKNKKSTYKL</sequence>
<protein>
    <submittedName>
        <fullName evidence="1">Uncharacterized protein</fullName>
    </submittedName>
</protein>
<evidence type="ECO:0000313" key="2">
    <source>
        <dbReference type="Proteomes" id="UP000326924"/>
    </source>
</evidence>
<organism evidence="1 2">
    <name type="scientific">Sphaerosporella brunnea</name>
    <dbReference type="NCBI Taxonomy" id="1250544"/>
    <lineage>
        <taxon>Eukaryota</taxon>
        <taxon>Fungi</taxon>
        <taxon>Dikarya</taxon>
        <taxon>Ascomycota</taxon>
        <taxon>Pezizomycotina</taxon>
        <taxon>Pezizomycetes</taxon>
        <taxon>Pezizales</taxon>
        <taxon>Pyronemataceae</taxon>
        <taxon>Sphaerosporella</taxon>
    </lineage>
</organism>